<organism evidence="10 11">
    <name type="scientific">Calidris pygmaea</name>
    <name type="common">Spoon-billed sandpiper</name>
    <dbReference type="NCBI Taxonomy" id="425635"/>
    <lineage>
        <taxon>Eukaryota</taxon>
        <taxon>Metazoa</taxon>
        <taxon>Chordata</taxon>
        <taxon>Craniata</taxon>
        <taxon>Vertebrata</taxon>
        <taxon>Euteleostomi</taxon>
        <taxon>Archelosauria</taxon>
        <taxon>Archosauria</taxon>
        <taxon>Dinosauria</taxon>
        <taxon>Saurischia</taxon>
        <taxon>Theropoda</taxon>
        <taxon>Coelurosauria</taxon>
        <taxon>Aves</taxon>
        <taxon>Neognathae</taxon>
        <taxon>Neoaves</taxon>
        <taxon>Charadriiformes</taxon>
        <taxon>Scolopacidae</taxon>
        <taxon>Calidris</taxon>
    </lineage>
</organism>
<dbReference type="AlphaFoldDB" id="A0A8C3JPW5"/>
<evidence type="ECO:0000256" key="1">
    <source>
        <dbReference type="ARBA" id="ARBA00004613"/>
    </source>
</evidence>
<proteinExistence type="inferred from homology"/>
<dbReference type="GO" id="GO:0007168">
    <property type="term" value="P:receptor guanylyl cyclase signaling pathway"/>
    <property type="evidence" value="ECO:0007669"/>
    <property type="project" value="TreeGrafter"/>
</dbReference>
<sequence length="134" mass="15022">MKMNLKLLFCAGFLLLLIVSQNQARARPISSLQSLSKLLDEDLDHPLVSEERDREQDDLIPTGAFDQQDTKMQWTQNTRDQPGSMSMGDSAVQRFFSDLLSLPRRYQGRSKKGLSRGCFGVKLDRIGSLSGLGC</sequence>
<evidence type="ECO:0000313" key="10">
    <source>
        <dbReference type="Ensembl" id="ENSCPGP00000011338.1"/>
    </source>
</evidence>
<dbReference type="InterPro" id="IPR030480">
    <property type="entry name" value="Natr_peptide_CS"/>
</dbReference>
<evidence type="ECO:0008006" key="12">
    <source>
        <dbReference type="Google" id="ProtNLM"/>
    </source>
</evidence>
<evidence type="ECO:0000256" key="4">
    <source>
        <dbReference type="ARBA" id="ARBA00022685"/>
    </source>
</evidence>
<protein>
    <recommendedName>
        <fullName evidence="12">C-type natriuretic peptide 1</fullName>
    </recommendedName>
</protein>
<dbReference type="PRINTS" id="PR00712">
    <property type="entry name" value="BNATPEPTIDE"/>
</dbReference>
<evidence type="ECO:0000256" key="6">
    <source>
        <dbReference type="ARBA" id="ARBA00023157"/>
    </source>
</evidence>
<feature type="signal peptide" evidence="9">
    <location>
        <begin position="1"/>
        <end position="26"/>
    </location>
</feature>
<feature type="compositionally biased region" description="Polar residues" evidence="8">
    <location>
        <begin position="65"/>
        <end position="84"/>
    </location>
</feature>
<accession>A0A8C3JPW5</accession>
<dbReference type="GO" id="GO:0005179">
    <property type="term" value="F:hormone activity"/>
    <property type="evidence" value="ECO:0007669"/>
    <property type="project" value="InterPro"/>
</dbReference>
<feature type="region of interest" description="Disordered" evidence="8">
    <location>
        <begin position="49"/>
        <end position="87"/>
    </location>
</feature>
<reference evidence="10" key="1">
    <citation type="submission" date="2025-08" db="UniProtKB">
        <authorList>
            <consortium name="Ensembl"/>
        </authorList>
    </citation>
    <scope>IDENTIFICATION</scope>
</reference>
<dbReference type="GO" id="GO:0006182">
    <property type="term" value="P:cGMP biosynthetic process"/>
    <property type="evidence" value="ECO:0007669"/>
    <property type="project" value="TreeGrafter"/>
</dbReference>
<evidence type="ECO:0000256" key="5">
    <source>
        <dbReference type="ARBA" id="ARBA00022858"/>
    </source>
</evidence>
<dbReference type="PANTHER" id="PTHR12167:SF5">
    <property type="entry name" value="C-TYPE NATRIURETIC PEPTIDE 3-LIKE PRECURSOR"/>
    <property type="match status" value="1"/>
</dbReference>
<dbReference type="PANTHER" id="PTHR12167">
    <property type="entry name" value="C-TYPE NATRIURETIC PEPTIDE"/>
    <property type="match status" value="1"/>
</dbReference>
<keyword evidence="4" id="KW-0165">Cleavage on pair of basic residues</keyword>
<evidence type="ECO:0000256" key="8">
    <source>
        <dbReference type="SAM" id="MobiDB-lite"/>
    </source>
</evidence>
<comment type="subcellular location">
    <subcellularLocation>
        <location evidence="1 7">Secreted</location>
    </subcellularLocation>
</comment>
<keyword evidence="11" id="KW-1185">Reference proteome</keyword>
<evidence type="ECO:0000256" key="2">
    <source>
        <dbReference type="ARBA" id="ARBA00009041"/>
    </source>
</evidence>
<reference evidence="10" key="2">
    <citation type="submission" date="2025-09" db="UniProtKB">
        <authorList>
            <consortium name="Ensembl"/>
        </authorList>
    </citation>
    <scope>IDENTIFICATION</scope>
</reference>
<dbReference type="GO" id="GO:0005576">
    <property type="term" value="C:extracellular region"/>
    <property type="evidence" value="ECO:0007669"/>
    <property type="project" value="UniProtKB-SubCell"/>
</dbReference>
<evidence type="ECO:0000256" key="7">
    <source>
        <dbReference type="RuleBase" id="RU003686"/>
    </source>
</evidence>
<evidence type="ECO:0000256" key="9">
    <source>
        <dbReference type="SAM" id="SignalP"/>
    </source>
</evidence>
<dbReference type="PRINTS" id="PR00710">
    <property type="entry name" value="NATPEPTIDES"/>
</dbReference>
<evidence type="ECO:0000256" key="3">
    <source>
        <dbReference type="ARBA" id="ARBA00022525"/>
    </source>
</evidence>
<keyword evidence="6" id="KW-1015">Disulfide bond</keyword>
<evidence type="ECO:0000313" key="11">
    <source>
        <dbReference type="Proteomes" id="UP000694419"/>
    </source>
</evidence>
<dbReference type="SMART" id="SM00183">
    <property type="entry name" value="NAT_PEP"/>
    <property type="match status" value="1"/>
</dbReference>
<dbReference type="InterPro" id="IPR000663">
    <property type="entry name" value="Natr_peptide"/>
</dbReference>
<dbReference type="Proteomes" id="UP000694419">
    <property type="component" value="Unplaced"/>
</dbReference>
<keyword evidence="5 7" id="KW-0838">Vasoactive</keyword>
<dbReference type="InterPro" id="IPR002408">
    <property type="entry name" value="Natriuretic_peptide_brain"/>
</dbReference>
<name>A0A8C3JPW5_9CHAR</name>
<dbReference type="Ensembl" id="ENSCPGT00000012426.1">
    <property type="protein sequence ID" value="ENSCPGP00000011338.1"/>
    <property type="gene ID" value="ENSCPGG00000008087.1"/>
</dbReference>
<dbReference type="PROSITE" id="PS00263">
    <property type="entry name" value="NATRIURETIC_PEPTIDE"/>
    <property type="match status" value="1"/>
</dbReference>
<dbReference type="GO" id="GO:0097746">
    <property type="term" value="P:blood vessel diameter maintenance"/>
    <property type="evidence" value="ECO:0007669"/>
    <property type="project" value="UniProtKB-KW"/>
</dbReference>
<feature type="chain" id="PRO_5034702381" description="C-type natriuretic peptide 1" evidence="9">
    <location>
        <begin position="27"/>
        <end position="134"/>
    </location>
</feature>
<keyword evidence="3" id="KW-0964">Secreted</keyword>
<keyword evidence="9" id="KW-0732">Signal</keyword>
<comment type="similarity">
    <text evidence="2 7">Belongs to the natriuretic peptide family.</text>
</comment>
<dbReference type="Pfam" id="PF00212">
    <property type="entry name" value="ANP"/>
    <property type="match status" value="1"/>
</dbReference>